<evidence type="ECO:0000313" key="3">
    <source>
        <dbReference type="Proteomes" id="UP000749471"/>
    </source>
</evidence>
<dbReference type="PANTHER" id="PTHR43415">
    <property type="entry name" value="SPERMIDINE N(1)-ACETYLTRANSFERASE"/>
    <property type="match status" value="1"/>
</dbReference>
<feature type="domain" description="N-acetyltransferase" evidence="1">
    <location>
        <begin position="10"/>
        <end position="171"/>
    </location>
</feature>
<comment type="caution">
    <text evidence="2">The sequence shown here is derived from an EMBL/GenBank/DDBJ whole genome shotgun (WGS) entry which is preliminary data.</text>
</comment>
<proteinExistence type="predicted"/>
<dbReference type="Pfam" id="PF13302">
    <property type="entry name" value="Acetyltransf_3"/>
    <property type="match status" value="1"/>
</dbReference>
<accession>A0ABS6E4J0</accession>
<dbReference type="EMBL" id="JAHLPM010000003">
    <property type="protein sequence ID" value="MBU5437365.1"/>
    <property type="molecule type" value="Genomic_DNA"/>
</dbReference>
<protein>
    <submittedName>
        <fullName evidence="2">GNAT family N-acetyltransferase</fullName>
    </submittedName>
</protein>
<dbReference type="Proteomes" id="UP000749471">
    <property type="component" value="Unassembled WGS sequence"/>
</dbReference>
<keyword evidence="3" id="KW-1185">Reference proteome</keyword>
<gene>
    <name evidence="2" type="ORF">KQI42_05050</name>
</gene>
<dbReference type="RefSeq" id="WP_216517396.1">
    <property type="nucleotide sequence ID" value="NZ_JAHLPM010000003.1"/>
</dbReference>
<evidence type="ECO:0000313" key="2">
    <source>
        <dbReference type="EMBL" id="MBU5437365.1"/>
    </source>
</evidence>
<reference evidence="2 3" key="1">
    <citation type="submission" date="2021-06" db="EMBL/GenBank/DDBJ databases">
        <authorList>
            <person name="Sun Q."/>
            <person name="Li D."/>
        </authorList>
    </citation>
    <scope>NUCLEOTIDE SEQUENCE [LARGE SCALE GENOMIC DNA]</scope>
    <source>
        <strain evidence="2 3">MSJ-40</strain>
    </source>
</reference>
<dbReference type="PANTHER" id="PTHR43415:SF5">
    <property type="entry name" value="ACETYLTRANSFERASE"/>
    <property type="match status" value="1"/>
</dbReference>
<name>A0ABS6E4J0_9FIRM</name>
<dbReference type="InterPro" id="IPR000182">
    <property type="entry name" value="GNAT_dom"/>
</dbReference>
<dbReference type="PROSITE" id="PS51186">
    <property type="entry name" value="GNAT"/>
    <property type="match status" value="1"/>
</dbReference>
<sequence>MIRLEFFNPSDFSQLIKWSGDKKFLLQWAGPQFKFPLSEEQLKKYIKDSNDIFNSDRLIYKAVDSSTETPIGHISLGNIDRENLSARIGKVLIGSTSMRGKGIGQEMIKQILWIGFHELKLHRISLGVFDFNEGAIKCYEKLGFSREGLLRDVRKFKNTYWNLVEMSILEDEWRKIY</sequence>
<evidence type="ECO:0000259" key="1">
    <source>
        <dbReference type="PROSITE" id="PS51186"/>
    </source>
</evidence>
<organism evidence="2 3">
    <name type="scientific">Tissierella simiarum</name>
    <dbReference type="NCBI Taxonomy" id="2841534"/>
    <lineage>
        <taxon>Bacteria</taxon>
        <taxon>Bacillati</taxon>
        <taxon>Bacillota</taxon>
        <taxon>Tissierellia</taxon>
        <taxon>Tissierellales</taxon>
        <taxon>Tissierellaceae</taxon>
        <taxon>Tissierella</taxon>
    </lineage>
</organism>
<dbReference type="CDD" id="cd04301">
    <property type="entry name" value="NAT_SF"/>
    <property type="match status" value="1"/>
</dbReference>